<dbReference type="OrthoDB" id="266877at2759"/>
<evidence type="ECO:0000313" key="2">
    <source>
        <dbReference type="EMBL" id="ESL07425.1"/>
    </source>
</evidence>
<reference evidence="2 3" key="1">
    <citation type="submission" date="2013-07" db="EMBL/GenBank/DDBJ databases">
        <authorList>
            <person name="Stoco P.H."/>
            <person name="Wagner G."/>
            <person name="Gerber A."/>
            <person name="Zaha A."/>
            <person name="Thompson C."/>
            <person name="Bartholomeu D.C."/>
            <person name="Luckemeyer D.D."/>
            <person name="Bahia D."/>
            <person name="Loreto E."/>
            <person name="Prestes E.B."/>
            <person name="Lima F.M."/>
            <person name="Rodrigues-Luiz G."/>
            <person name="Vallejo G.A."/>
            <person name="Filho J.F."/>
            <person name="Monteiro K.M."/>
            <person name="Tyler K.M."/>
            <person name="de Almeida L.G."/>
            <person name="Ortiz M.F."/>
            <person name="Siervo M.A."/>
            <person name="de Moraes M.H."/>
            <person name="Cunha O.L."/>
            <person name="Mendonca-Neto R."/>
            <person name="Silva R."/>
            <person name="Teixeira S.M."/>
            <person name="Murta S.M."/>
            <person name="Sincero T.C."/>
            <person name="Mendes T.A."/>
            <person name="Urmenyi T.P."/>
            <person name="Silva V.G."/>
            <person name="da Rocha W.D."/>
            <person name="Andersson B."/>
            <person name="Romanha A.J."/>
            <person name="Steindel M."/>
            <person name="de Vasconcelos A.T."/>
            <person name="Grisard E.C."/>
        </authorList>
    </citation>
    <scope>NUCLEOTIDE SEQUENCE [LARGE SCALE GENOMIC DNA]</scope>
    <source>
        <strain evidence="2 3">SC58</strain>
    </source>
</reference>
<dbReference type="VEuPathDB" id="TriTrypDB:TRSC58_04885"/>
<feature type="region of interest" description="Disordered" evidence="1">
    <location>
        <begin position="1"/>
        <end position="23"/>
    </location>
</feature>
<evidence type="ECO:0000256" key="1">
    <source>
        <dbReference type="SAM" id="MobiDB-lite"/>
    </source>
</evidence>
<keyword evidence="3" id="KW-1185">Reference proteome</keyword>
<dbReference type="GO" id="GO:0003676">
    <property type="term" value="F:nucleic acid binding"/>
    <property type="evidence" value="ECO:0007669"/>
    <property type="project" value="InterPro"/>
</dbReference>
<comment type="caution">
    <text evidence="2">The sequence shown here is derived from an EMBL/GenBank/DDBJ whole genome shotgun (WGS) entry which is preliminary data.</text>
</comment>
<dbReference type="SUPFAM" id="SSF54928">
    <property type="entry name" value="RNA-binding domain, RBD"/>
    <property type="match status" value="1"/>
</dbReference>
<proteinExistence type="predicted"/>
<feature type="region of interest" description="Disordered" evidence="1">
    <location>
        <begin position="374"/>
        <end position="397"/>
    </location>
</feature>
<dbReference type="InterPro" id="IPR012677">
    <property type="entry name" value="Nucleotide-bd_a/b_plait_sf"/>
</dbReference>
<dbReference type="Proteomes" id="UP000031737">
    <property type="component" value="Unassembled WGS sequence"/>
</dbReference>
<name>A0A061IZD2_TRYRA</name>
<dbReference type="EMBL" id="AUPL01004885">
    <property type="protein sequence ID" value="ESL07425.1"/>
    <property type="molecule type" value="Genomic_DNA"/>
</dbReference>
<dbReference type="Gene3D" id="3.30.70.330">
    <property type="match status" value="1"/>
</dbReference>
<evidence type="ECO:0000313" key="3">
    <source>
        <dbReference type="Proteomes" id="UP000031737"/>
    </source>
</evidence>
<sequence>MWPKMPGSKTGLSSPSDRGRQGATVSSAVSTTLLCARPKEPLKLCSSQLSPSLGLPPTRTIFIKNVPPTVDNSHKLLPFVPTEGLFSLRVKRTGGRDVGFAEYKTLESAQRAMQWFYRLEVTAGIAFNCFSQLQHTWTPIPPRFRYPVPYGEYNRCAGNSVRSTELLLNSVILMAEWSLSTPTYRPCFDPFVASSQPLLPQYYHEFAPATTECTPQESFQASRMGFNLFPGCHSAGSYAYTGMPQGAPRPVAASQGVVASRSERGFMAEGRVVEGGEAAAGCPLRCWEPVQGTALIGGHQRESRVGHYQGQRGNESSLAHDTSCLSPGKVVQWGVRDSSIASAVLDDKDLPSSTLFLRVTGNEQRHHLVSAPSSLSLGASSRGDGNKIGETSEGYEASPCSQYRNRWRLQNQQGLQQQNFSTSRWSRLHHRHQTCFVKQGRLGTLLTHQMAGATNLGNTVPPFISDKDEPLCNEFVVDEAPISPVLLSSITNCKDGDAGDAIARMVLNCNFFLERFAGVRSYVPYSRRAGFLRFERPGDARRCLLWLRRHPDLAPVLNVQFAREDTRRRRSHKRRAK</sequence>
<evidence type="ECO:0008006" key="4">
    <source>
        <dbReference type="Google" id="ProtNLM"/>
    </source>
</evidence>
<dbReference type="InterPro" id="IPR035979">
    <property type="entry name" value="RBD_domain_sf"/>
</dbReference>
<accession>A0A061IZD2</accession>
<protein>
    <recommendedName>
        <fullName evidence="4">RRM domain-containing protein</fullName>
    </recommendedName>
</protein>
<dbReference type="AlphaFoldDB" id="A0A061IZD2"/>
<gene>
    <name evidence="2" type="ORF">TRSC58_04885</name>
</gene>
<organism evidence="2 3">
    <name type="scientific">Trypanosoma rangeli SC58</name>
    <dbReference type="NCBI Taxonomy" id="429131"/>
    <lineage>
        <taxon>Eukaryota</taxon>
        <taxon>Discoba</taxon>
        <taxon>Euglenozoa</taxon>
        <taxon>Kinetoplastea</taxon>
        <taxon>Metakinetoplastina</taxon>
        <taxon>Trypanosomatida</taxon>
        <taxon>Trypanosomatidae</taxon>
        <taxon>Trypanosoma</taxon>
        <taxon>Herpetosoma</taxon>
    </lineage>
</organism>